<evidence type="ECO:0000256" key="1">
    <source>
        <dbReference type="SAM" id="Coils"/>
    </source>
</evidence>
<evidence type="ECO:0000313" key="3">
    <source>
        <dbReference type="EMBL" id="MFC7316397.1"/>
    </source>
</evidence>
<keyword evidence="4" id="KW-1185">Reference proteome</keyword>
<evidence type="ECO:0008006" key="5">
    <source>
        <dbReference type="Google" id="ProtNLM"/>
    </source>
</evidence>
<keyword evidence="1" id="KW-0175">Coiled coil</keyword>
<dbReference type="AlphaFoldDB" id="A0ABD6A7K4"/>
<evidence type="ECO:0000256" key="2">
    <source>
        <dbReference type="SAM" id="MobiDB-lite"/>
    </source>
</evidence>
<protein>
    <recommendedName>
        <fullName evidence="5">OmpH family outer membrane protein</fullName>
    </recommendedName>
</protein>
<dbReference type="GeneID" id="79313885"/>
<proteinExistence type="predicted"/>
<feature type="coiled-coil region" evidence="1">
    <location>
        <begin position="72"/>
        <end position="136"/>
    </location>
</feature>
<comment type="caution">
    <text evidence="3">The sequence shown here is derived from an EMBL/GenBank/DDBJ whole genome shotgun (WGS) entry which is preliminary data.</text>
</comment>
<dbReference type="RefSeq" id="WP_276304345.1">
    <property type="nucleotide sequence ID" value="NZ_CP119992.1"/>
</dbReference>
<gene>
    <name evidence="3" type="ORF">ACFQPE_06240</name>
</gene>
<reference evidence="3 4" key="1">
    <citation type="journal article" date="2019" name="Int. J. Syst. Evol. Microbiol.">
        <title>The Global Catalogue of Microorganisms (GCM) 10K type strain sequencing project: providing services to taxonomists for standard genome sequencing and annotation.</title>
        <authorList>
            <consortium name="The Broad Institute Genomics Platform"/>
            <consortium name="The Broad Institute Genome Sequencing Center for Infectious Disease"/>
            <person name="Wu L."/>
            <person name="Ma J."/>
        </authorList>
    </citation>
    <scope>NUCLEOTIDE SEQUENCE [LARGE SCALE GENOMIC DNA]</scope>
    <source>
        <strain evidence="3 4">PSR21</strain>
    </source>
</reference>
<accession>A0ABD6A7K4</accession>
<dbReference type="Proteomes" id="UP001596547">
    <property type="component" value="Unassembled WGS sequence"/>
</dbReference>
<evidence type="ECO:0000313" key="4">
    <source>
        <dbReference type="Proteomes" id="UP001596547"/>
    </source>
</evidence>
<sequence>MLRKGAAITLGTVLLVTVAAALSGAGATAGSATQPEETNRSLGTTISSFMQVSAVETQHEVDREMWEAAFENAKSEAERKRLLEQRERALERRIDALNESRSEAGVRATVGAQIRKAVIEAQIDALRTDIEDAVDASNRTATDAPGLVKLQQRTVTLDRATPDAPAIADGDGPDRTPGRVTTDTPSAENPPREPASDSNDSNGSLPIVGDGTEAAGEDSNGSNATNSTSSTGSDGSTDSNDSDPLGTVEDTVNGTLSALLR</sequence>
<feature type="compositionally biased region" description="Low complexity" evidence="2">
    <location>
        <begin position="218"/>
        <end position="243"/>
    </location>
</feature>
<feature type="region of interest" description="Disordered" evidence="2">
    <location>
        <begin position="152"/>
        <end position="261"/>
    </location>
</feature>
<name>A0ABD6A7K4_9EURY</name>
<organism evidence="3 4">
    <name type="scientific">Halomarina halobia</name>
    <dbReference type="NCBI Taxonomy" id="3033386"/>
    <lineage>
        <taxon>Archaea</taxon>
        <taxon>Methanobacteriati</taxon>
        <taxon>Methanobacteriota</taxon>
        <taxon>Stenosarchaea group</taxon>
        <taxon>Halobacteria</taxon>
        <taxon>Halobacteriales</taxon>
        <taxon>Natronomonadaceae</taxon>
        <taxon>Halomarina</taxon>
    </lineage>
</organism>
<feature type="compositionally biased region" description="Polar residues" evidence="2">
    <location>
        <begin position="250"/>
        <end position="261"/>
    </location>
</feature>
<dbReference type="EMBL" id="JBHTBF010000002">
    <property type="protein sequence ID" value="MFC7316397.1"/>
    <property type="molecule type" value="Genomic_DNA"/>
</dbReference>